<comment type="caution">
    <text evidence="1">The sequence shown here is derived from an EMBL/GenBank/DDBJ whole genome shotgun (WGS) entry which is preliminary data.</text>
</comment>
<protein>
    <submittedName>
        <fullName evidence="1">Uncharacterized protein</fullName>
    </submittedName>
</protein>
<evidence type="ECO:0000313" key="1">
    <source>
        <dbReference type="EMBL" id="GMS83185.1"/>
    </source>
</evidence>
<feature type="non-terminal residue" evidence="1">
    <location>
        <position position="99"/>
    </location>
</feature>
<dbReference type="Proteomes" id="UP001432027">
    <property type="component" value="Unassembled WGS sequence"/>
</dbReference>
<accession>A0AAV5SKY3</accession>
<reference evidence="1" key="1">
    <citation type="submission" date="2023-10" db="EMBL/GenBank/DDBJ databases">
        <title>Genome assembly of Pristionchus species.</title>
        <authorList>
            <person name="Yoshida K."/>
            <person name="Sommer R.J."/>
        </authorList>
    </citation>
    <scope>NUCLEOTIDE SEQUENCE</scope>
    <source>
        <strain evidence="1">RS0144</strain>
    </source>
</reference>
<gene>
    <name evidence="1" type="ORF">PENTCL1PPCAC_5360</name>
</gene>
<feature type="non-terminal residue" evidence="1">
    <location>
        <position position="1"/>
    </location>
</feature>
<sequence length="99" mass="11070">DHFAYVVVPQWERAICRKALALDVRNPSSSLISSLLRLLNIIWQSPNSYFPVARRVTIGVLADMGCIYSKDTVTDIDRSQVLPCFPDSGIKAEHLPSIL</sequence>
<name>A0AAV5SKY3_9BILA</name>
<proteinExistence type="predicted"/>
<dbReference type="EMBL" id="BTSX01000002">
    <property type="protein sequence ID" value="GMS83185.1"/>
    <property type="molecule type" value="Genomic_DNA"/>
</dbReference>
<dbReference type="AlphaFoldDB" id="A0AAV5SKY3"/>
<evidence type="ECO:0000313" key="2">
    <source>
        <dbReference type="Proteomes" id="UP001432027"/>
    </source>
</evidence>
<organism evidence="1 2">
    <name type="scientific">Pristionchus entomophagus</name>
    <dbReference type="NCBI Taxonomy" id="358040"/>
    <lineage>
        <taxon>Eukaryota</taxon>
        <taxon>Metazoa</taxon>
        <taxon>Ecdysozoa</taxon>
        <taxon>Nematoda</taxon>
        <taxon>Chromadorea</taxon>
        <taxon>Rhabditida</taxon>
        <taxon>Rhabditina</taxon>
        <taxon>Diplogasteromorpha</taxon>
        <taxon>Diplogasteroidea</taxon>
        <taxon>Neodiplogasteridae</taxon>
        <taxon>Pristionchus</taxon>
    </lineage>
</organism>
<keyword evidence="2" id="KW-1185">Reference proteome</keyword>